<sequence>MDSTEEAVSVIFIGMVIAEFLHKTGRVLQAIEVYKECLIILHSQPQAIDRLQKYRKIPQGTPHMPRLS</sequence>
<gene>
    <name evidence="1" type="ORF">pdam_00023913</name>
</gene>
<accession>A0A3M6TZM3</accession>
<dbReference type="AlphaFoldDB" id="A0A3M6TZM3"/>
<evidence type="ECO:0000313" key="1">
    <source>
        <dbReference type="EMBL" id="RMX46688.1"/>
    </source>
</evidence>
<dbReference type="Proteomes" id="UP000275408">
    <property type="component" value="Unassembled WGS sequence"/>
</dbReference>
<dbReference type="EMBL" id="RCHS01002598">
    <property type="protein sequence ID" value="RMX46688.1"/>
    <property type="molecule type" value="Genomic_DNA"/>
</dbReference>
<reference evidence="1 2" key="1">
    <citation type="journal article" date="2018" name="Sci. Rep.">
        <title>Comparative analysis of the Pocillopora damicornis genome highlights role of immune system in coral evolution.</title>
        <authorList>
            <person name="Cunning R."/>
            <person name="Bay R.A."/>
            <person name="Gillette P."/>
            <person name="Baker A.C."/>
            <person name="Traylor-Knowles N."/>
        </authorList>
    </citation>
    <scope>NUCLEOTIDE SEQUENCE [LARGE SCALE GENOMIC DNA]</scope>
    <source>
        <strain evidence="1">RSMAS</strain>
        <tissue evidence="1">Whole animal</tissue>
    </source>
</reference>
<protein>
    <submittedName>
        <fullName evidence="1">Uncharacterized protein</fullName>
    </submittedName>
</protein>
<evidence type="ECO:0000313" key="2">
    <source>
        <dbReference type="Proteomes" id="UP000275408"/>
    </source>
</evidence>
<keyword evidence="2" id="KW-1185">Reference proteome</keyword>
<proteinExistence type="predicted"/>
<organism evidence="1 2">
    <name type="scientific">Pocillopora damicornis</name>
    <name type="common">Cauliflower coral</name>
    <name type="synonym">Millepora damicornis</name>
    <dbReference type="NCBI Taxonomy" id="46731"/>
    <lineage>
        <taxon>Eukaryota</taxon>
        <taxon>Metazoa</taxon>
        <taxon>Cnidaria</taxon>
        <taxon>Anthozoa</taxon>
        <taxon>Hexacorallia</taxon>
        <taxon>Scleractinia</taxon>
        <taxon>Astrocoeniina</taxon>
        <taxon>Pocilloporidae</taxon>
        <taxon>Pocillopora</taxon>
    </lineage>
</organism>
<comment type="caution">
    <text evidence="1">The sequence shown here is derived from an EMBL/GenBank/DDBJ whole genome shotgun (WGS) entry which is preliminary data.</text>
</comment>
<name>A0A3M6TZM3_POCDA</name>